<feature type="compositionally biased region" description="Low complexity" evidence="5">
    <location>
        <begin position="73"/>
        <end position="87"/>
    </location>
</feature>
<keyword evidence="9" id="KW-1185">Reference proteome</keyword>
<evidence type="ECO:0000256" key="4">
    <source>
        <dbReference type="PROSITE-ProRule" id="PRU00470"/>
    </source>
</evidence>
<feature type="region of interest" description="Disordered" evidence="5">
    <location>
        <begin position="675"/>
        <end position="701"/>
    </location>
</feature>
<evidence type="ECO:0000256" key="2">
    <source>
        <dbReference type="ARBA" id="ARBA00022771"/>
    </source>
</evidence>
<proteinExistence type="predicted"/>
<dbReference type="SUPFAM" id="SSF103612">
    <property type="entry name" value="SBT domain"/>
    <property type="match status" value="1"/>
</dbReference>
<keyword evidence="6" id="KW-0812">Transmembrane</keyword>
<dbReference type="PROSITE" id="PS51141">
    <property type="entry name" value="ZF_SBP"/>
    <property type="match status" value="1"/>
</dbReference>
<feature type="region of interest" description="Disordered" evidence="5">
    <location>
        <begin position="209"/>
        <end position="230"/>
    </location>
</feature>
<gene>
    <name evidence="8" type="ORF">FPE_LOCUS24271</name>
</gene>
<accession>A0AAD1ZYH5</accession>
<dbReference type="GO" id="GO:0003677">
    <property type="term" value="F:DNA binding"/>
    <property type="evidence" value="ECO:0007669"/>
    <property type="project" value="InterPro"/>
</dbReference>
<feature type="domain" description="SBP-type" evidence="7">
    <location>
        <begin position="142"/>
        <end position="219"/>
    </location>
</feature>
<feature type="compositionally biased region" description="Low complexity" evidence="5">
    <location>
        <begin position="678"/>
        <end position="692"/>
    </location>
</feature>
<dbReference type="Pfam" id="PF03110">
    <property type="entry name" value="SBP"/>
    <property type="match status" value="1"/>
</dbReference>
<evidence type="ECO:0000256" key="6">
    <source>
        <dbReference type="SAM" id="Phobius"/>
    </source>
</evidence>
<organism evidence="8 9">
    <name type="scientific">Fraxinus pennsylvanica</name>
    <dbReference type="NCBI Taxonomy" id="56036"/>
    <lineage>
        <taxon>Eukaryota</taxon>
        <taxon>Viridiplantae</taxon>
        <taxon>Streptophyta</taxon>
        <taxon>Embryophyta</taxon>
        <taxon>Tracheophyta</taxon>
        <taxon>Spermatophyta</taxon>
        <taxon>Magnoliopsida</taxon>
        <taxon>eudicotyledons</taxon>
        <taxon>Gunneridae</taxon>
        <taxon>Pentapetalae</taxon>
        <taxon>asterids</taxon>
        <taxon>lamiids</taxon>
        <taxon>Lamiales</taxon>
        <taxon>Oleaceae</taxon>
        <taxon>Oleeae</taxon>
        <taxon>Fraxinus</taxon>
    </lineage>
</organism>
<keyword evidence="6" id="KW-0472">Membrane</keyword>
<dbReference type="GO" id="GO:0005634">
    <property type="term" value="C:nucleus"/>
    <property type="evidence" value="ECO:0007669"/>
    <property type="project" value="InterPro"/>
</dbReference>
<dbReference type="EMBL" id="OU503050">
    <property type="protein sequence ID" value="CAI9776841.1"/>
    <property type="molecule type" value="Genomic_DNA"/>
</dbReference>
<keyword evidence="1" id="KW-0479">Metal-binding</keyword>
<feature type="region of interest" description="Disordered" evidence="5">
    <location>
        <begin position="1"/>
        <end position="91"/>
    </location>
</feature>
<evidence type="ECO:0000256" key="1">
    <source>
        <dbReference type="ARBA" id="ARBA00022723"/>
    </source>
</evidence>
<sequence length="873" mass="96845">MQQKSLSPPAETPAYVPQTLEFPSTDAGNVSGDPNGSSLFDWSDFLDFDMDDNLNLAFDPPAINGPEPESGPDVDPVQPQNQQPSNSTRVRKRDPRLICSNFLAGRVPCACPELDEKLEQEASGDLPGKKRVRPARIPAGATARCQVPECEADISELKGYHRRHRICLRCANASTVVLDGESKRYCQQCGKFHILSDFDEGKRSCRRKLEHHNRRRRRRPNGSKGSIEKESRQVVLVDDVSCDDDTGKDSICLSSEIAEPETLLESGHVSTISSGLGSQTIQSDSFLSFAASGETRVDGEKENPKQKNSLSCENKSTFSSACRAGRISFKLYDWNPAEFPRRLRHQIFEWLAGMPVELEGYIRPGCTILTAFIAMPKLMWLKVLEEPAKCIRELLASPGNMLSGRMHVYLDDKIFRIIKDDFVEEVKVKERAPKLHSVYPTCFEAGKPMQFVACGTNLLQPQFRFLVSFSGRYLAYNICVSSVGRKKEGDNNSADHELLKIYVPPTDLNVFGPAFVEVENQSGLSNFIPILIGNKEVCEEMVLLQQKFSASHGSKEQQLSCPRPACERLASRQADFPGFLLEVAWSLKKPVSDQQLASTQMQRFNYLLNFLIERESTIILESVLDCMKSAMDNTLVVGISDADMKLFRGNMDNARHVLHRKLEEKEYSVMHASDGKFSSQSSQHDSRSSVPSTNQGFERTKNKLESRVVLPSLDESVTVPLLNGEVMGLNLKKRPGRLFTRTVLTSRPLVFAIVVIGVCFGLCAVVLHPHKAALVNSSVIELKVAGKIHIIPDESVTVPLLNGEVMGLNLKKRPGRLFTRTVLTSRPLVFAIVVIGVCFGLCAVVLHPHKAALVNSSVIELKVAGKIHIIPGS</sequence>
<dbReference type="PANTHER" id="PTHR31251">
    <property type="entry name" value="SQUAMOSA PROMOTER-BINDING-LIKE PROTEIN 4"/>
    <property type="match status" value="1"/>
</dbReference>
<keyword evidence="6" id="KW-1133">Transmembrane helix</keyword>
<feature type="transmembrane region" description="Helical" evidence="6">
    <location>
        <begin position="749"/>
        <end position="767"/>
    </location>
</feature>
<dbReference type="InterPro" id="IPR004333">
    <property type="entry name" value="SBP_dom"/>
</dbReference>
<dbReference type="Gene3D" id="4.10.1100.10">
    <property type="entry name" value="Transcription factor, SBP-box domain"/>
    <property type="match status" value="1"/>
</dbReference>
<evidence type="ECO:0000313" key="9">
    <source>
        <dbReference type="Proteomes" id="UP000834106"/>
    </source>
</evidence>
<protein>
    <recommendedName>
        <fullName evidence="7">SBP-type domain-containing protein</fullName>
    </recommendedName>
</protein>
<evidence type="ECO:0000313" key="8">
    <source>
        <dbReference type="EMBL" id="CAI9776841.1"/>
    </source>
</evidence>
<dbReference type="InterPro" id="IPR044817">
    <property type="entry name" value="SBP-like"/>
</dbReference>
<feature type="transmembrane region" description="Helical" evidence="6">
    <location>
        <begin position="828"/>
        <end position="846"/>
    </location>
</feature>
<dbReference type="Pfam" id="PF26102">
    <property type="entry name" value="Ig_SPL7"/>
    <property type="match status" value="1"/>
</dbReference>
<evidence type="ECO:0000259" key="7">
    <source>
        <dbReference type="PROSITE" id="PS51141"/>
    </source>
</evidence>
<evidence type="ECO:0000256" key="3">
    <source>
        <dbReference type="ARBA" id="ARBA00022833"/>
    </source>
</evidence>
<dbReference type="InterPro" id="IPR036893">
    <property type="entry name" value="SBP_sf"/>
</dbReference>
<evidence type="ECO:0000256" key="5">
    <source>
        <dbReference type="SAM" id="MobiDB-lite"/>
    </source>
</evidence>
<dbReference type="Proteomes" id="UP000834106">
    <property type="component" value="Chromosome 15"/>
</dbReference>
<keyword evidence="3" id="KW-0862">Zinc</keyword>
<dbReference type="GO" id="GO:0008270">
    <property type="term" value="F:zinc ion binding"/>
    <property type="evidence" value="ECO:0007669"/>
    <property type="project" value="UniProtKB-KW"/>
</dbReference>
<reference evidence="8" key="1">
    <citation type="submission" date="2023-05" db="EMBL/GenBank/DDBJ databases">
        <authorList>
            <person name="Huff M."/>
        </authorList>
    </citation>
    <scope>NUCLEOTIDE SEQUENCE</scope>
</reference>
<name>A0AAD1ZYH5_9LAMI</name>
<dbReference type="PANTHER" id="PTHR31251:SF108">
    <property type="entry name" value="SQUAMOSA PROMOTER-BINDING-LIKE PROTEIN 7"/>
    <property type="match status" value="1"/>
</dbReference>
<keyword evidence="2 4" id="KW-0863">Zinc-finger</keyword>
<dbReference type="AlphaFoldDB" id="A0AAD1ZYH5"/>
<feature type="compositionally biased region" description="Basic residues" evidence="5">
    <location>
        <begin position="209"/>
        <end position="221"/>
    </location>
</feature>
<feature type="compositionally biased region" description="Polar residues" evidence="5">
    <location>
        <begin position="26"/>
        <end position="36"/>
    </location>
</feature>